<evidence type="ECO:0000313" key="2">
    <source>
        <dbReference type="EMBL" id="NNJ24027.1"/>
    </source>
</evidence>
<dbReference type="EMBL" id="WTPX01000002">
    <property type="protein sequence ID" value="NNJ24027.1"/>
    <property type="molecule type" value="Genomic_DNA"/>
</dbReference>
<feature type="region of interest" description="Disordered" evidence="1">
    <location>
        <begin position="1"/>
        <end position="24"/>
    </location>
</feature>
<gene>
    <name evidence="2" type="ORF">LzC2_00740</name>
</gene>
<accession>A0ABX1V6X6</accession>
<name>A0ABX1V6X6_9PLAN</name>
<sequence length="118" mass="13436">MTNHSPAPRAYVQRTVDGGETAPLPIAERDDLRPYFLQVKSADPTGLARQRRSLIQNAVYRMLEETHRIAKQYCDVAQEDRDPDWMEAMEYGDIGSAFKSMEAPLWAMAGWSDFQPTT</sequence>
<evidence type="ECO:0000256" key="1">
    <source>
        <dbReference type="SAM" id="MobiDB-lite"/>
    </source>
</evidence>
<reference evidence="2 3" key="1">
    <citation type="journal article" date="2020" name="Syst. Appl. Microbiol.">
        <title>Alienimonas chondri sp. nov., a novel planctomycete isolated from the biofilm of the red alga Chondrus crispus.</title>
        <authorList>
            <person name="Vitorino I."/>
            <person name="Albuquerque L."/>
            <person name="Wiegand S."/>
            <person name="Kallscheuer N."/>
            <person name="da Costa M.S."/>
            <person name="Lobo-da-Cunha A."/>
            <person name="Jogler C."/>
            <person name="Lage O.M."/>
        </authorList>
    </citation>
    <scope>NUCLEOTIDE SEQUENCE [LARGE SCALE GENOMIC DNA]</scope>
    <source>
        <strain evidence="2 3">LzC2</strain>
    </source>
</reference>
<organism evidence="2 3">
    <name type="scientific">Alienimonas chondri</name>
    <dbReference type="NCBI Taxonomy" id="2681879"/>
    <lineage>
        <taxon>Bacteria</taxon>
        <taxon>Pseudomonadati</taxon>
        <taxon>Planctomycetota</taxon>
        <taxon>Planctomycetia</taxon>
        <taxon>Planctomycetales</taxon>
        <taxon>Planctomycetaceae</taxon>
        <taxon>Alienimonas</taxon>
    </lineage>
</organism>
<protein>
    <submittedName>
        <fullName evidence="2">Uncharacterized protein</fullName>
    </submittedName>
</protein>
<proteinExistence type="predicted"/>
<dbReference type="Proteomes" id="UP000609651">
    <property type="component" value="Unassembled WGS sequence"/>
</dbReference>
<keyword evidence="3" id="KW-1185">Reference proteome</keyword>
<evidence type="ECO:0000313" key="3">
    <source>
        <dbReference type="Proteomes" id="UP000609651"/>
    </source>
</evidence>
<comment type="caution">
    <text evidence="2">The sequence shown here is derived from an EMBL/GenBank/DDBJ whole genome shotgun (WGS) entry which is preliminary data.</text>
</comment>